<reference evidence="5" key="1">
    <citation type="submission" date="2016-10" db="EMBL/GenBank/DDBJ databases">
        <authorList>
            <person name="Varghese N."/>
            <person name="Submissions S."/>
        </authorList>
    </citation>
    <scope>NUCLEOTIDE SEQUENCE [LARGE SCALE GENOMIC DNA]</scope>
    <source>
        <strain evidence="5">DSM 17875</strain>
    </source>
</reference>
<dbReference type="OrthoDB" id="8772893at2"/>
<dbReference type="STRING" id="364197.SAMN05216296_3219"/>
<evidence type="ECO:0000256" key="2">
    <source>
        <dbReference type="ARBA" id="ARBA00022679"/>
    </source>
</evidence>
<dbReference type="GO" id="GO:0032259">
    <property type="term" value="P:methylation"/>
    <property type="evidence" value="ECO:0007669"/>
    <property type="project" value="UniProtKB-KW"/>
</dbReference>
<organism evidence="4 5">
    <name type="scientific">Pseudomonas pohangensis</name>
    <dbReference type="NCBI Taxonomy" id="364197"/>
    <lineage>
        <taxon>Bacteria</taxon>
        <taxon>Pseudomonadati</taxon>
        <taxon>Pseudomonadota</taxon>
        <taxon>Gammaproteobacteria</taxon>
        <taxon>Pseudomonadales</taxon>
        <taxon>Pseudomonadaceae</taxon>
        <taxon>Pseudomonas</taxon>
    </lineage>
</organism>
<evidence type="ECO:0000313" key="5">
    <source>
        <dbReference type="Proteomes" id="UP000243232"/>
    </source>
</evidence>
<keyword evidence="2" id="KW-0808">Transferase</keyword>
<sequence>MTPAQLFRRLSGLDSDSRSTEELWREISSAEGFVDSRNCGLVDAVQSGWYLNDSGELFRGFPVTAEDSVLDVGCGAGGASLFCARRGARIVFIDAVAEKVESLRARLAETPAREPQGHVCSSLPLPVASASISRVIAMEVLEHVPDPAALLAELQRVGQPGALYLLAVPDEQSELMQQGLAPEYYFREPNHIHIFGREAFARMVTDSGLEIVQRDAYGFFWTIWMLLYWTQARASGDELAGEAYDVVQPPYPPLLNDWASLWQRFISLPDAAPVKRALDQLLPKSQIIIARKSLESITR</sequence>
<dbReference type="InterPro" id="IPR029063">
    <property type="entry name" value="SAM-dependent_MTases_sf"/>
</dbReference>
<keyword evidence="1 4" id="KW-0489">Methyltransferase</keyword>
<dbReference type="GO" id="GO:0008168">
    <property type="term" value="F:methyltransferase activity"/>
    <property type="evidence" value="ECO:0007669"/>
    <property type="project" value="UniProtKB-KW"/>
</dbReference>
<dbReference type="Gene3D" id="3.40.50.150">
    <property type="entry name" value="Vaccinia Virus protein VP39"/>
    <property type="match status" value="1"/>
</dbReference>
<dbReference type="SUPFAM" id="SSF53335">
    <property type="entry name" value="S-adenosyl-L-methionine-dependent methyltransferases"/>
    <property type="match status" value="1"/>
</dbReference>
<evidence type="ECO:0000256" key="1">
    <source>
        <dbReference type="ARBA" id="ARBA00022603"/>
    </source>
</evidence>
<dbReference type="PANTHER" id="PTHR43464">
    <property type="entry name" value="METHYLTRANSFERASE"/>
    <property type="match status" value="1"/>
</dbReference>
<protein>
    <submittedName>
        <fullName evidence="4">2-polyprenyl-3-methyl-5-hydroxy-6-metoxy-1,4-benzoquinol methylase</fullName>
    </submittedName>
</protein>
<evidence type="ECO:0000313" key="4">
    <source>
        <dbReference type="EMBL" id="SDU34601.1"/>
    </source>
</evidence>
<evidence type="ECO:0000256" key="3">
    <source>
        <dbReference type="ARBA" id="ARBA00022691"/>
    </source>
</evidence>
<dbReference type="PANTHER" id="PTHR43464:SF19">
    <property type="entry name" value="UBIQUINONE BIOSYNTHESIS O-METHYLTRANSFERASE, MITOCHONDRIAL"/>
    <property type="match status" value="1"/>
</dbReference>
<gene>
    <name evidence="4" type="ORF">SAMN05216296_3219</name>
</gene>
<keyword evidence="5" id="KW-1185">Reference proteome</keyword>
<accession>A0A1H2HRT0</accession>
<name>A0A1H2HRT0_9PSED</name>
<dbReference type="Pfam" id="PF13489">
    <property type="entry name" value="Methyltransf_23"/>
    <property type="match status" value="1"/>
</dbReference>
<dbReference type="CDD" id="cd02440">
    <property type="entry name" value="AdoMet_MTases"/>
    <property type="match status" value="1"/>
</dbReference>
<dbReference type="Proteomes" id="UP000243232">
    <property type="component" value="Chromosome I"/>
</dbReference>
<dbReference type="EMBL" id="LT629785">
    <property type="protein sequence ID" value="SDU34601.1"/>
    <property type="molecule type" value="Genomic_DNA"/>
</dbReference>
<proteinExistence type="predicted"/>
<dbReference type="AlphaFoldDB" id="A0A1H2HRT0"/>
<keyword evidence="3" id="KW-0949">S-adenosyl-L-methionine</keyword>